<comment type="caution">
    <text evidence="1">The sequence shown here is derived from an EMBL/GenBank/DDBJ whole genome shotgun (WGS) entry which is preliminary data.</text>
</comment>
<name>A0A1V9FH90_9BACT</name>
<dbReference type="EMBL" id="LVYD01000113">
    <property type="protein sequence ID" value="OQP57631.1"/>
    <property type="molecule type" value="Genomic_DNA"/>
</dbReference>
<gene>
    <name evidence="1" type="ORF">A3860_08345</name>
</gene>
<keyword evidence="2" id="KW-1185">Reference proteome</keyword>
<proteinExistence type="predicted"/>
<evidence type="ECO:0000313" key="1">
    <source>
        <dbReference type="EMBL" id="OQP57631.1"/>
    </source>
</evidence>
<dbReference type="Proteomes" id="UP000192796">
    <property type="component" value="Unassembled WGS sequence"/>
</dbReference>
<accession>A0A1V9FH90</accession>
<evidence type="ECO:0000313" key="2">
    <source>
        <dbReference type="Proteomes" id="UP000192796"/>
    </source>
</evidence>
<reference evidence="1 2" key="1">
    <citation type="submission" date="2016-03" db="EMBL/GenBank/DDBJ databases">
        <title>Niastella vici sp. nov., isolated from farmland soil.</title>
        <authorList>
            <person name="Chen L."/>
            <person name="Wang D."/>
            <person name="Yang S."/>
            <person name="Wang G."/>
        </authorList>
    </citation>
    <scope>NUCLEOTIDE SEQUENCE [LARGE SCALE GENOMIC DNA]</scope>
    <source>
        <strain evidence="1 2">DJ57</strain>
    </source>
</reference>
<protein>
    <submittedName>
        <fullName evidence="1">Uncharacterized protein</fullName>
    </submittedName>
</protein>
<organism evidence="1 2">
    <name type="scientific">Niastella vici</name>
    <dbReference type="NCBI Taxonomy" id="1703345"/>
    <lineage>
        <taxon>Bacteria</taxon>
        <taxon>Pseudomonadati</taxon>
        <taxon>Bacteroidota</taxon>
        <taxon>Chitinophagia</taxon>
        <taxon>Chitinophagales</taxon>
        <taxon>Chitinophagaceae</taxon>
        <taxon>Niastella</taxon>
    </lineage>
</organism>
<dbReference type="AlphaFoldDB" id="A0A1V9FH90"/>
<sequence>MVRPYLHLHVANDVSPLGSEGLPFVFDNFELSGVYSNFADFGKNTWTKTKVVYQQHQRPQPQAVITFRQ</sequence>